<dbReference type="EMBL" id="JACAZF010000003">
    <property type="protein sequence ID" value="KAF7309535.1"/>
    <property type="molecule type" value="Genomic_DNA"/>
</dbReference>
<dbReference type="GeneID" id="59342616"/>
<reference evidence="1" key="1">
    <citation type="submission" date="2020-05" db="EMBL/GenBank/DDBJ databases">
        <title>Mycena genomes resolve the evolution of fungal bioluminescence.</title>
        <authorList>
            <person name="Tsai I.J."/>
        </authorList>
    </citation>
    <scope>NUCLEOTIDE SEQUENCE</scope>
    <source>
        <strain evidence="1">171206Taipei</strain>
    </source>
</reference>
<dbReference type="RefSeq" id="XP_037222985.1">
    <property type="nucleotide sequence ID" value="XM_037360100.1"/>
</dbReference>
<dbReference type="OrthoDB" id="2334691at2759"/>
<evidence type="ECO:0000313" key="1">
    <source>
        <dbReference type="EMBL" id="KAF7309535.1"/>
    </source>
</evidence>
<organism evidence="1 2">
    <name type="scientific">Mycena indigotica</name>
    <dbReference type="NCBI Taxonomy" id="2126181"/>
    <lineage>
        <taxon>Eukaryota</taxon>
        <taxon>Fungi</taxon>
        <taxon>Dikarya</taxon>
        <taxon>Basidiomycota</taxon>
        <taxon>Agaricomycotina</taxon>
        <taxon>Agaricomycetes</taxon>
        <taxon>Agaricomycetidae</taxon>
        <taxon>Agaricales</taxon>
        <taxon>Marasmiineae</taxon>
        <taxon>Mycenaceae</taxon>
        <taxon>Mycena</taxon>
    </lineage>
</organism>
<protein>
    <submittedName>
        <fullName evidence="1">Peroxisomal-coenzyme A synthetase</fullName>
    </submittedName>
</protein>
<keyword evidence="2" id="KW-1185">Reference proteome</keyword>
<gene>
    <name evidence="1" type="ORF">MIND_00324300</name>
</gene>
<dbReference type="Proteomes" id="UP000636479">
    <property type="component" value="Unassembled WGS sequence"/>
</dbReference>
<dbReference type="Gene3D" id="3.40.50.1820">
    <property type="entry name" value="alpha/beta hydrolase"/>
    <property type="match status" value="1"/>
</dbReference>
<dbReference type="SUPFAM" id="SSF53474">
    <property type="entry name" value="alpha/beta-Hydrolases"/>
    <property type="match status" value="1"/>
</dbReference>
<dbReference type="InterPro" id="IPR029058">
    <property type="entry name" value="AB_hydrolase_fold"/>
</dbReference>
<dbReference type="AlphaFoldDB" id="A0A8H6T508"/>
<sequence length="265" mass="29314">MSMVELDKSAKRLLSGKTPFFASTFDPRFSFCLYIPAAHKFNGTRLPLLVAVHGTRRNVGGMINHLKTFSEKQGIAVLCPLFPAGIIEPTDLHNYKNIIYHDIRFDHILLAMLEQAAGIWSIETGRFFLHGFSGGGQFAHRFLYLYPYRLLGVSIGAPGSITLPVTDHLWPKGVSNIDELFGVAVDWEAIVRVPVQVIVGEKDTETEMLSGDGGSRVARAKKLFEELTRIGCVRCELEVVENVAHNGLQCLASVEGWVIKIGFTA</sequence>
<evidence type="ECO:0000313" key="2">
    <source>
        <dbReference type="Proteomes" id="UP000636479"/>
    </source>
</evidence>
<comment type="caution">
    <text evidence="1">The sequence shown here is derived from an EMBL/GenBank/DDBJ whole genome shotgun (WGS) entry which is preliminary data.</text>
</comment>
<name>A0A8H6T508_9AGAR</name>
<accession>A0A8H6T508</accession>
<proteinExistence type="predicted"/>